<organism evidence="2 3">
    <name type="scientific">Gluconacetobacter tumulicola</name>
    <dbReference type="NCBI Taxonomy" id="1017177"/>
    <lineage>
        <taxon>Bacteria</taxon>
        <taxon>Pseudomonadati</taxon>
        <taxon>Pseudomonadota</taxon>
        <taxon>Alphaproteobacteria</taxon>
        <taxon>Acetobacterales</taxon>
        <taxon>Acetobacteraceae</taxon>
        <taxon>Gluconacetobacter</taxon>
    </lineage>
</organism>
<evidence type="ECO:0000256" key="1">
    <source>
        <dbReference type="SAM" id="Phobius"/>
    </source>
</evidence>
<comment type="caution">
    <text evidence="2">The sequence shown here is derived from an EMBL/GenBank/DDBJ whole genome shotgun (WGS) entry which is preliminary data.</text>
</comment>
<keyword evidence="1" id="KW-0472">Membrane</keyword>
<reference evidence="2 3" key="1">
    <citation type="submission" date="2020-04" db="EMBL/GenBank/DDBJ databases">
        <title>Description of novel Gluconacetobacter.</title>
        <authorList>
            <person name="Sombolestani A."/>
        </authorList>
    </citation>
    <scope>NUCLEOTIDE SEQUENCE [LARGE SCALE GENOMIC DNA]</scope>
    <source>
        <strain evidence="2 3">LMG 27725</strain>
    </source>
</reference>
<keyword evidence="3" id="KW-1185">Reference proteome</keyword>
<sequence length="244" mass="24153">MDSMTILQTLISVVPVQDVIYVAALCGVCAALMPWLPVPASGGSVYGRLYAVLNLLAQNFRNVANRTQPGAAPGKDGGGVAAIMLALGLGVAASLGACATIGGTTRIDTAELAADAGAIDFAAQAIEAIPGLSAHLSTDQVARINGALTQIRTITAQIDAASGGAIDIETGKGWASSLAGEFQTILTIAGTVASALDPAVGGYITTAEQIIPLIEAAVGLAPASMSVAAAGDAPAVRAALYRGV</sequence>
<protein>
    <submittedName>
        <fullName evidence="2">Uncharacterized protein</fullName>
    </submittedName>
</protein>
<dbReference type="Proteomes" id="UP000525623">
    <property type="component" value="Unassembled WGS sequence"/>
</dbReference>
<keyword evidence="1" id="KW-1133">Transmembrane helix</keyword>
<name>A0A7W4JFE1_9PROT</name>
<dbReference type="EMBL" id="JABEQL010000017">
    <property type="protein sequence ID" value="MBB2180047.1"/>
    <property type="molecule type" value="Genomic_DNA"/>
</dbReference>
<evidence type="ECO:0000313" key="2">
    <source>
        <dbReference type="EMBL" id="MBB2180047.1"/>
    </source>
</evidence>
<evidence type="ECO:0000313" key="3">
    <source>
        <dbReference type="Proteomes" id="UP000525623"/>
    </source>
</evidence>
<accession>A0A7W4JFE1</accession>
<keyword evidence="1" id="KW-0812">Transmembrane</keyword>
<gene>
    <name evidence="2" type="ORF">HLH29_12845</name>
</gene>
<feature type="transmembrane region" description="Helical" evidence="1">
    <location>
        <begin position="20"/>
        <end position="38"/>
    </location>
</feature>
<proteinExistence type="predicted"/>
<dbReference type="AlphaFoldDB" id="A0A7W4JFE1"/>
<dbReference type="RefSeq" id="WP_182967522.1">
    <property type="nucleotide sequence ID" value="NZ_BAABGC010000071.1"/>
</dbReference>